<evidence type="ECO:0000259" key="1">
    <source>
        <dbReference type="Pfam" id="PF13360"/>
    </source>
</evidence>
<dbReference type="Proteomes" id="UP000011554">
    <property type="component" value="Unassembled WGS sequence"/>
</dbReference>
<dbReference type="PATRIC" id="fig|29540.5.peg.678"/>
<protein>
    <submittedName>
        <fullName evidence="2">Pyrrolo-quinoline quinone</fullName>
    </submittedName>
</protein>
<dbReference type="Pfam" id="PF13360">
    <property type="entry name" value="PQQ_2"/>
    <property type="match status" value="1"/>
</dbReference>
<evidence type="ECO:0000313" key="3">
    <source>
        <dbReference type="Proteomes" id="UP000011554"/>
    </source>
</evidence>
<sequence length="350" mass="38027">MAGKNAQNTSRLDAIRGSKIDDISWNKPIASQFVSPIVMTKNHALVSTQSKLIGFDKADGTIAFSHSLPGGMAAAPAVTDTHILVPRDTYGEGFDSDIDLQAPTLYALDRETKQRVWEHTLDGNYLASVAVADDIYVQSDREAYRLTADGTTTWRQTFDQAFDWRKTLSYLRPVIGPDGVYIGHRDTLVKLDRAAGDVRWTRSMEKTVFPPVIAGDTTVITSTNDAIVAVSPADGQIQWRVSKPPVWAPAISETIAVASTSKGLLGIDPASGEQQWHADQSLSTCPPVIAGNTVFTAPGMTLTAVDAETGERIDSRGTDWRVTWITPDSGGVLTRQPTTDGVLLERYPLR</sequence>
<dbReference type="InterPro" id="IPR015943">
    <property type="entry name" value="WD40/YVTN_repeat-like_dom_sf"/>
</dbReference>
<dbReference type="SUPFAM" id="SSF50998">
    <property type="entry name" value="Quinoprotein alcohol dehydrogenase-like"/>
    <property type="match status" value="1"/>
</dbReference>
<feature type="domain" description="Pyrrolo-quinoline quinone repeat" evidence="1">
    <location>
        <begin position="147"/>
        <end position="316"/>
    </location>
</feature>
<reference evidence="2 3" key="1">
    <citation type="journal article" date="2014" name="PLoS Genet.">
        <title>Phylogenetically driven sequencing of extremely halophilic archaea reveals strategies for static and dynamic osmo-response.</title>
        <authorList>
            <person name="Becker E.A."/>
            <person name="Seitzer P.M."/>
            <person name="Tritt A."/>
            <person name="Larsen D."/>
            <person name="Krusor M."/>
            <person name="Yao A.I."/>
            <person name="Wu D."/>
            <person name="Madern D."/>
            <person name="Eisen J.A."/>
            <person name="Darling A.E."/>
            <person name="Facciotti M.T."/>
        </authorList>
    </citation>
    <scope>NUCLEOTIDE SEQUENCE [LARGE SCALE GENOMIC DNA]</scope>
    <source>
        <strain evidence="2 3">DSM 12278</strain>
    </source>
</reference>
<dbReference type="InterPro" id="IPR011047">
    <property type="entry name" value="Quinoprotein_ADH-like_sf"/>
</dbReference>
<proteinExistence type="predicted"/>
<dbReference type="STRING" id="29540.C481_03332"/>
<organism evidence="2 3">
    <name type="scientific">Natrialba asiatica (strain ATCC 700177 / DSM 12278 / JCM 9576 / FERM P-10747 / NBRC 102637 / 172P1)</name>
    <dbReference type="NCBI Taxonomy" id="29540"/>
    <lineage>
        <taxon>Archaea</taxon>
        <taxon>Methanobacteriati</taxon>
        <taxon>Methanobacteriota</taxon>
        <taxon>Stenosarchaea group</taxon>
        <taxon>Halobacteria</taxon>
        <taxon>Halobacteriales</taxon>
        <taxon>Natrialbaceae</taxon>
        <taxon>Natrialba</taxon>
    </lineage>
</organism>
<dbReference type="Gene3D" id="2.130.10.10">
    <property type="entry name" value="YVTN repeat-like/Quinoprotein amine dehydrogenase"/>
    <property type="match status" value="1"/>
</dbReference>
<dbReference type="InterPro" id="IPR002372">
    <property type="entry name" value="PQQ_rpt_dom"/>
</dbReference>
<dbReference type="EMBL" id="AOIO01000010">
    <property type="protein sequence ID" value="ELZ04949.1"/>
    <property type="molecule type" value="Genomic_DNA"/>
</dbReference>
<keyword evidence="3" id="KW-1185">Reference proteome</keyword>
<accession>M0B5M5</accession>
<comment type="caution">
    <text evidence="2">The sequence shown here is derived from an EMBL/GenBank/DDBJ whole genome shotgun (WGS) entry which is preliminary data.</text>
</comment>
<dbReference type="eggNOG" id="arCOG02482">
    <property type="taxonomic scope" value="Archaea"/>
</dbReference>
<dbReference type="AlphaFoldDB" id="M0B5M5"/>
<dbReference type="Gene3D" id="2.40.10.480">
    <property type="match status" value="1"/>
</dbReference>
<dbReference type="PANTHER" id="PTHR34512">
    <property type="entry name" value="CELL SURFACE PROTEIN"/>
    <property type="match status" value="1"/>
</dbReference>
<dbReference type="SMART" id="SM00564">
    <property type="entry name" value="PQQ"/>
    <property type="match status" value="5"/>
</dbReference>
<name>M0B5M5_NATA1</name>
<dbReference type="PANTHER" id="PTHR34512:SF30">
    <property type="entry name" value="OUTER MEMBRANE PROTEIN ASSEMBLY FACTOR BAMB"/>
    <property type="match status" value="1"/>
</dbReference>
<gene>
    <name evidence="2" type="ORF">C481_03332</name>
</gene>
<evidence type="ECO:0000313" key="2">
    <source>
        <dbReference type="EMBL" id="ELZ04949.1"/>
    </source>
</evidence>
<dbReference type="InterPro" id="IPR018391">
    <property type="entry name" value="PQQ_b-propeller_rpt"/>
</dbReference>